<evidence type="ECO:0000313" key="3">
    <source>
        <dbReference type="Proteomes" id="UP000236047"/>
    </source>
</evidence>
<feature type="region of interest" description="Disordered" evidence="1">
    <location>
        <begin position="81"/>
        <end position="100"/>
    </location>
</feature>
<proteinExistence type="predicted"/>
<evidence type="ECO:0000313" key="2">
    <source>
        <dbReference type="EMBL" id="PNE37378.1"/>
    </source>
</evidence>
<protein>
    <submittedName>
        <fullName evidence="2">Uncharacterized protein</fullName>
    </submittedName>
</protein>
<keyword evidence="3" id="KW-1185">Reference proteome</keyword>
<evidence type="ECO:0000256" key="1">
    <source>
        <dbReference type="SAM" id="MobiDB-lite"/>
    </source>
</evidence>
<comment type="caution">
    <text evidence="2">The sequence shown here is derived from an EMBL/GenBank/DDBJ whole genome shotgun (WGS) entry which is preliminary data.</text>
</comment>
<accession>A0A2N8P8M0</accession>
<reference evidence="3" key="1">
    <citation type="submission" date="2015-09" db="EMBL/GenBank/DDBJ databases">
        <authorList>
            <person name="Graham D.E."/>
            <person name="Mahan K.M."/>
            <person name="Klingeman D.M."/>
            <person name="Fida T."/>
            <person name="Giannone R.J."/>
            <person name="Hettich R.L."/>
            <person name="Parry R.J."/>
            <person name="Spain J.C."/>
        </authorList>
    </citation>
    <scope>NUCLEOTIDE SEQUENCE [LARGE SCALE GENOMIC DNA]</scope>
    <source>
        <strain evidence="3">JCM 4701</strain>
    </source>
</reference>
<dbReference type="Proteomes" id="UP000236047">
    <property type="component" value="Unassembled WGS sequence"/>
</dbReference>
<dbReference type="AlphaFoldDB" id="A0A2N8P8M0"/>
<gene>
    <name evidence="2" type="ORF">AOB60_23975</name>
</gene>
<sequence length="100" mass="10191">MRDDPAEAGALRVAAADALWHITGDVTGALPVLRHFANPGIASASVTVATTATERSSVANEDGVDPALLARAQDALRRIEHEIAAAGPGDEGDDRPDPAG</sequence>
<organism evidence="2 3">
    <name type="scientific">Streptomyces noursei</name>
    <name type="common">Streptomyces albulus</name>
    <dbReference type="NCBI Taxonomy" id="1971"/>
    <lineage>
        <taxon>Bacteria</taxon>
        <taxon>Bacillati</taxon>
        <taxon>Actinomycetota</taxon>
        <taxon>Actinomycetes</taxon>
        <taxon>Kitasatosporales</taxon>
        <taxon>Streptomycetaceae</taxon>
        <taxon>Streptomyces</taxon>
    </lineage>
</organism>
<dbReference type="EMBL" id="LJSN01000003">
    <property type="protein sequence ID" value="PNE37378.1"/>
    <property type="molecule type" value="Genomic_DNA"/>
</dbReference>
<name>A0A2N8P8M0_STRNR</name>